<gene>
    <name evidence="2" type="ORF">JOF36_004072</name>
</gene>
<feature type="transmembrane region" description="Helical" evidence="1">
    <location>
        <begin position="174"/>
        <end position="192"/>
    </location>
</feature>
<evidence type="ECO:0000256" key="1">
    <source>
        <dbReference type="SAM" id="Phobius"/>
    </source>
</evidence>
<keyword evidence="1" id="KW-0472">Membrane</keyword>
<keyword evidence="3" id="KW-1185">Reference proteome</keyword>
<keyword evidence="1" id="KW-0812">Transmembrane</keyword>
<comment type="caution">
    <text evidence="2">The sequence shown here is derived from an EMBL/GenBank/DDBJ whole genome shotgun (WGS) entry which is preliminary data.</text>
</comment>
<feature type="transmembrane region" description="Helical" evidence="1">
    <location>
        <begin position="87"/>
        <end position="108"/>
    </location>
</feature>
<dbReference type="RefSeq" id="WP_210029395.1">
    <property type="nucleotide sequence ID" value="NZ_JAGINU010000001.1"/>
</dbReference>
<accession>A0ABS4VWT7</accession>
<proteinExistence type="predicted"/>
<feature type="transmembrane region" description="Helical" evidence="1">
    <location>
        <begin position="135"/>
        <end position="162"/>
    </location>
</feature>
<keyword evidence="1" id="KW-1133">Transmembrane helix</keyword>
<sequence>MTDRMSRAERWLLGAVRVLVSLSFAVLVLTAPVVLGVTVYASATGYAGAALTGLSVPVGVDVELPAGVGTDGLARVTDSVPVGSLPVPYAVAGAVLYAVPIVLVLLGLNRLLRLSRVLTGPGRFGRDIPRDVRTLAGWVLGAGASFTVLGTVGSFVATGFLADPRVHPHLDSGPLLLGAALAGLLVVVTAVLRSGVELQTDHDLTV</sequence>
<dbReference type="EMBL" id="JAGINU010000001">
    <property type="protein sequence ID" value="MBP2368376.1"/>
    <property type="molecule type" value="Genomic_DNA"/>
</dbReference>
<reference evidence="2 3" key="1">
    <citation type="submission" date="2021-03" db="EMBL/GenBank/DDBJ databases">
        <title>Sequencing the genomes of 1000 actinobacteria strains.</title>
        <authorList>
            <person name="Klenk H.-P."/>
        </authorList>
    </citation>
    <scope>NUCLEOTIDE SEQUENCE [LARGE SCALE GENOMIC DNA]</scope>
    <source>
        <strain evidence="2 3">DSM 45256</strain>
    </source>
</reference>
<organism evidence="2 3">
    <name type="scientific">Pseudonocardia parietis</name>
    <dbReference type="NCBI Taxonomy" id="570936"/>
    <lineage>
        <taxon>Bacteria</taxon>
        <taxon>Bacillati</taxon>
        <taxon>Actinomycetota</taxon>
        <taxon>Actinomycetes</taxon>
        <taxon>Pseudonocardiales</taxon>
        <taxon>Pseudonocardiaceae</taxon>
        <taxon>Pseudonocardia</taxon>
    </lineage>
</organism>
<evidence type="ECO:0008006" key="4">
    <source>
        <dbReference type="Google" id="ProtNLM"/>
    </source>
</evidence>
<dbReference type="InterPro" id="IPR021354">
    <property type="entry name" value="DUF2975"/>
</dbReference>
<evidence type="ECO:0000313" key="2">
    <source>
        <dbReference type="EMBL" id="MBP2368376.1"/>
    </source>
</evidence>
<name>A0ABS4VWT7_9PSEU</name>
<protein>
    <recommendedName>
        <fullName evidence="4">DUF2975 domain-containing protein</fullName>
    </recommendedName>
</protein>
<evidence type="ECO:0000313" key="3">
    <source>
        <dbReference type="Proteomes" id="UP001519295"/>
    </source>
</evidence>
<feature type="transmembrane region" description="Helical" evidence="1">
    <location>
        <begin position="12"/>
        <end position="35"/>
    </location>
</feature>
<dbReference type="Pfam" id="PF11188">
    <property type="entry name" value="DUF2975"/>
    <property type="match status" value="1"/>
</dbReference>
<dbReference type="Proteomes" id="UP001519295">
    <property type="component" value="Unassembled WGS sequence"/>
</dbReference>